<organism evidence="2 3">
    <name type="scientific">Candidatus Segetimicrobium genomatis</name>
    <dbReference type="NCBI Taxonomy" id="2569760"/>
    <lineage>
        <taxon>Bacteria</taxon>
        <taxon>Bacillati</taxon>
        <taxon>Candidatus Sysuimicrobiota</taxon>
        <taxon>Candidatus Sysuimicrobiia</taxon>
        <taxon>Candidatus Sysuimicrobiales</taxon>
        <taxon>Candidatus Segetimicrobiaceae</taxon>
        <taxon>Candidatus Segetimicrobium</taxon>
    </lineage>
</organism>
<dbReference type="EMBL" id="VBAJ01000071">
    <property type="protein sequence ID" value="TMJ09023.1"/>
    <property type="molecule type" value="Genomic_DNA"/>
</dbReference>
<sequence>MRKIVAALMMSLDGVVEAPENWTTPYFTDEVWQVTSKGMAASDTLLLGRRTYEVFAAYWPDKTADDSPYADYLNNAPKFVVSTTLKSVTWRNSKLITEDIVGQVTKLKQQPGKNITILGSATLVRSLLRKGLLDQLGLLVYPIVVGTGKRLFEDWTAQAPLKLAESQVLSNGVLFLTYEPQEGR</sequence>
<protein>
    <submittedName>
        <fullName evidence="2">Dihydrofolate reductase</fullName>
    </submittedName>
</protein>
<dbReference type="InterPro" id="IPR050765">
    <property type="entry name" value="Riboflavin_Biosynth_HTPR"/>
</dbReference>
<proteinExistence type="predicted"/>
<dbReference type="InterPro" id="IPR002734">
    <property type="entry name" value="RibDG_C"/>
</dbReference>
<feature type="domain" description="Bacterial bifunctional deaminase-reductase C-terminal" evidence="1">
    <location>
        <begin position="2"/>
        <end position="175"/>
    </location>
</feature>
<dbReference type="AlphaFoldDB" id="A0A537LLZ6"/>
<reference evidence="2 3" key="1">
    <citation type="journal article" date="2019" name="Nat. Microbiol.">
        <title>Mediterranean grassland soil C-N compound turnover is dependent on rainfall and depth, and is mediated by genomically divergent microorganisms.</title>
        <authorList>
            <person name="Diamond S."/>
            <person name="Andeer P.F."/>
            <person name="Li Z."/>
            <person name="Crits-Christoph A."/>
            <person name="Burstein D."/>
            <person name="Anantharaman K."/>
            <person name="Lane K.R."/>
            <person name="Thomas B.C."/>
            <person name="Pan C."/>
            <person name="Northen T.R."/>
            <person name="Banfield J.F."/>
        </authorList>
    </citation>
    <scope>NUCLEOTIDE SEQUENCE [LARGE SCALE GENOMIC DNA]</scope>
    <source>
        <strain evidence="2">NP_2</strain>
    </source>
</reference>
<evidence type="ECO:0000313" key="2">
    <source>
        <dbReference type="EMBL" id="TMJ09023.1"/>
    </source>
</evidence>
<dbReference type="GO" id="GO:0009231">
    <property type="term" value="P:riboflavin biosynthetic process"/>
    <property type="evidence" value="ECO:0007669"/>
    <property type="project" value="InterPro"/>
</dbReference>
<dbReference type="Pfam" id="PF01872">
    <property type="entry name" value="RibD_C"/>
    <property type="match status" value="1"/>
</dbReference>
<dbReference type="GO" id="GO:0008703">
    <property type="term" value="F:5-amino-6-(5-phosphoribosylamino)uracil reductase activity"/>
    <property type="evidence" value="ECO:0007669"/>
    <property type="project" value="InterPro"/>
</dbReference>
<evidence type="ECO:0000313" key="3">
    <source>
        <dbReference type="Proteomes" id="UP000318661"/>
    </source>
</evidence>
<accession>A0A537LLZ6</accession>
<dbReference type="PANTHER" id="PTHR38011">
    <property type="entry name" value="DIHYDROFOLATE REDUCTASE FAMILY PROTEIN (AFU_ORTHOLOGUE AFUA_8G06820)"/>
    <property type="match status" value="1"/>
</dbReference>
<gene>
    <name evidence="2" type="ORF">E6G99_03340</name>
</gene>
<dbReference type="Gene3D" id="3.40.430.10">
    <property type="entry name" value="Dihydrofolate Reductase, subunit A"/>
    <property type="match status" value="1"/>
</dbReference>
<dbReference type="Proteomes" id="UP000318661">
    <property type="component" value="Unassembled WGS sequence"/>
</dbReference>
<evidence type="ECO:0000259" key="1">
    <source>
        <dbReference type="Pfam" id="PF01872"/>
    </source>
</evidence>
<dbReference type="InterPro" id="IPR024072">
    <property type="entry name" value="DHFR-like_dom_sf"/>
</dbReference>
<dbReference type="PANTHER" id="PTHR38011:SF11">
    <property type="entry name" value="2,5-DIAMINO-6-RIBOSYLAMINO-4(3H)-PYRIMIDINONE 5'-PHOSPHATE REDUCTASE"/>
    <property type="match status" value="1"/>
</dbReference>
<dbReference type="SUPFAM" id="SSF53597">
    <property type="entry name" value="Dihydrofolate reductase-like"/>
    <property type="match status" value="1"/>
</dbReference>
<comment type="caution">
    <text evidence="2">The sequence shown here is derived from an EMBL/GenBank/DDBJ whole genome shotgun (WGS) entry which is preliminary data.</text>
</comment>
<name>A0A537LLZ6_9BACT</name>